<accession>A0A7J7K465</accession>
<dbReference type="Proteomes" id="UP000593567">
    <property type="component" value="Unassembled WGS sequence"/>
</dbReference>
<evidence type="ECO:0000313" key="3">
    <source>
        <dbReference type="EMBL" id="KAF6033007.1"/>
    </source>
</evidence>
<keyword evidence="2" id="KW-0472">Membrane</keyword>
<gene>
    <name evidence="3" type="ORF">EB796_008709</name>
</gene>
<name>A0A7J7K465_BUGNE</name>
<dbReference type="EMBL" id="VXIV02001464">
    <property type="protein sequence ID" value="KAF6033007.1"/>
    <property type="molecule type" value="Genomic_DNA"/>
</dbReference>
<feature type="compositionally biased region" description="Pro residues" evidence="1">
    <location>
        <begin position="275"/>
        <end position="303"/>
    </location>
</feature>
<keyword evidence="2" id="KW-1133">Transmembrane helix</keyword>
<keyword evidence="4" id="KW-1185">Reference proteome</keyword>
<sequence>MVIMTMNISMTITSNSNSCIVDQILKSLILNGTQALSLDNTNMFTKAAILLLAICVVANCSTTTQRQLSSSYNYYLDNRSQCTTFGYNTEYLSFFNDIAYVHAWTSSYSKNPLGSSCSLSIASTGAYGMRFKFLSSSDFIGSGSARLNIYSGQTTYGTTLASYSYPDNLPTTYQHTHDEYITVELVNYDKSVNFDFTLVVTNYDDLYSTNVGEIVGITVGCFVFVVLVVILSVVRGRRYYRRRRNVIIATSGTAYLTGPAPYQTNYGSVTTVNYPPPPPANYPPPPSANYPPPPNYPGGPAAPPTYNGATYPQYNSSEQK</sequence>
<comment type="caution">
    <text evidence="3">The sequence shown here is derived from an EMBL/GenBank/DDBJ whole genome shotgun (WGS) entry which is preliminary data.</text>
</comment>
<organism evidence="3 4">
    <name type="scientific">Bugula neritina</name>
    <name type="common">Brown bryozoan</name>
    <name type="synonym">Sertularia neritina</name>
    <dbReference type="NCBI Taxonomy" id="10212"/>
    <lineage>
        <taxon>Eukaryota</taxon>
        <taxon>Metazoa</taxon>
        <taxon>Spiralia</taxon>
        <taxon>Lophotrochozoa</taxon>
        <taxon>Bryozoa</taxon>
        <taxon>Gymnolaemata</taxon>
        <taxon>Cheilostomatida</taxon>
        <taxon>Flustrina</taxon>
        <taxon>Buguloidea</taxon>
        <taxon>Bugulidae</taxon>
        <taxon>Bugula</taxon>
    </lineage>
</organism>
<proteinExistence type="predicted"/>
<reference evidence="3" key="1">
    <citation type="submission" date="2020-06" db="EMBL/GenBank/DDBJ databases">
        <title>Draft genome of Bugula neritina, a colonial animal packing powerful symbionts and potential medicines.</title>
        <authorList>
            <person name="Rayko M."/>
        </authorList>
    </citation>
    <scope>NUCLEOTIDE SEQUENCE [LARGE SCALE GENOMIC DNA]</scope>
    <source>
        <strain evidence="3">Kwan_BN1</strain>
    </source>
</reference>
<evidence type="ECO:0000313" key="4">
    <source>
        <dbReference type="Proteomes" id="UP000593567"/>
    </source>
</evidence>
<dbReference type="AlphaFoldDB" id="A0A7J7K465"/>
<keyword evidence="2" id="KW-0812">Transmembrane</keyword>
<evidence type="ECO:0000256" key="2">
    <source>
        <dbReference type="SAM" id="Phobius"/>
    </source>
</evidence>
<protein>
    <submittedName>
        <fullName evidence="3">Uncharacterized protein</fullName>
    </submittedName>
</protein>
<feature type="transmembrane region" description="Helical" evidence="2">
    <location>
        <begin position="214"/>
        <end position="234"/>
    </location>
</feature>
<feature type="region of interest" description="Disordered" evidence="1">
    <location>
        <begin position="275"/>
        <end position="320"/>
    </location>
</feature>
<evidence type="ECO:0000256" key="1">
    <source>
        <dbReference type="SAM" id="MobiDB-lite"/>
    </source>
</evidence>